<feature type="transmembrane region" description="Helical" evidence="1">
    <location>
        <begin position="6"/>
        <end position="26"/>
    </location>
</feature>
<proteinExistence type="predicted"/>
<dbReference type="AlphaFoldDB" id="A0AA40CEL7"/>
<comment type="caution">
    <text evidence="2">The sequence shown here is derived from an EMBL/GenBank/DDBJ whole genome shotgun (WGS) entry which is preliminary data.</text>
</comment>
<sequence length="111" mass="12566">MVVVMTGVKLLCGGLCVMWMGGYFVWVQQQQQRHHQQAPSFSRRLAGEAVCPGLDCFSFSFLIFFATTCTISVFPPVIFHRQSAVVAESLSGTRPHHITYAEGRFFEERVY</sequence>
<keyword evidence="1" id="KW-0472">Membrane</keyword>
<evidence type="ECO:0000313" key="2">
    <source>
        <dbReference type="EMBL" id="KAK0635435.1"/>
    </source>
</evidence>
<evidence type="ECO:0000313" key="3">
    <source>
        <dbReference type="Proteomes" id="UP001174934"/>
    </source>
</evidence>
<reference evidence="2" key="1">
    <citation type="submission" date="2023-06" db="EMBL/GenBank/DDBJ databases">
        <title>Genome-scale phylogeny and comparative genomics of the fungal order Sordariales.</title>
        <authorList>
            <consortium name="Lawrence Berkeley National Laboratory"/>
            <person name="Hensen N."/>
            <person name="Bonometti L."/>
            <person name="Westerberg I."/>
            <person name="Brannstrom I.O."/>
            <person name="Guillou S."/>
            <person name="Cros-Aarteil S."/>
            <person name="Calhoun S."/>
            <person name="Haridas S."/>
            <person name="Kuo A."/>
            <person name="Mondo S."/>
            <person name="Pangilinan J."/>
            <person name="Riley R."/>
            <person name="LaButti K."/>
            <person name="Andreopoulos B."/>
            <person name="Lipzen A."/>
            <person name="Chen C."/>
            <person name="Yanf M."/>
            <person name="Daum C."/>
            <person name="Ng V."/>
            <person name="Clum A."/>
            <person name="Steindorff A."/>
            <person name="Ohm R."/>
            <person name="Martin F."/>
            <person name="Silar P."/>
            <person name="Natvig D."/>
            <person name="Lalanne C."/>
            <person name="Gautier V."/>
            <person name="Ament-velasquez S.L."/>
            <person name="Kruys A."/>
            <person name="Hutchinson M.I."/>
            <person name="Powell A.J."/>
            <person name="Barry K."/>
            <person name="Miller A.N."/>
            <person name="Grigoriev I.V."/>
            <person name="Debuchy R."/>
            <person name="Gladieux P."/>
            <person name="Thoren M.H."/>
            <person name="Johannesson H."/>
        </authorList>
    </citation>
    <scope>NUCLEOTIDE SEQUENCE</scope>
    <source>
        <strain evidence="2">SMH3391-2</strain>
    </source>
</reference>
<keyword evidence="3" id="KW-1185">Reference proteome</keyword>
<organism evidence="2 3">
    <name type="scientific">Bombardia bombarda</name>
    <dbReference type="NCBI Taxonomy" id="252184"/>
    <lineage>
        <taxon>Eukaryota</taxon>
        <taxon>Fungi</taxon>
        <taxon>Dikarya</taxon>
        <taxon>Ascomycota</taxon>
        <taxon>Pezizomycotina</taxon>
        <taxon>Sordariomycetes</taxon>
        <taxon>Sordariomycetidae</taxon>
        <taxon>Sordariales</taxon>
        <taxon>Lasiosphaeriaceae</taxon>
        <taxon>Bombardia</taxon>
    </lineage>
</organism>
<accession>A0AA40CEL7</accession>
<dbReference type="Proteomes" id="UP001174934">
    <property type="component" value="Unassembled WGS sequence"/>
</dbReference>
<protein>
    <submittedName>
        <fullName evidence="2">Uncharacterized protein</fullName>
    </submittedName>
</protein>
<gene>
    <name evidence="2" type="ORF">B0T17DRAFT_516276</name>
</gene>
<name>A0AA40CEL7_9PEZI</name>
<evidence type="ECO:0000256" key="1">
    <source>
        <dbReference type="SAM" id="Phobius"/>
    </source>
</evidence>
<keyword evidence="1" id="KW-0812">Transmembrane</keyword>
<dbReference type="EMBL" id="JAULSR010000001">
    <property type="protein sequence ID" value="KAK0635435.1"/>
    <property type="molecule type" value="Genomic_DNA"/>
</dbReference>
<keyword evidence="1" id="KW-1133">Transmembrane helix</keyword>